<dbReference type="Proteomes" id="UP000061018">
    <property type="component" value="Chromosome"/>
</dbReference>
<protein>
    <submittedName>
        <fullName evidence="1">Uncharacterized protein</fullName>
    </submittedName>
</protein>
<gene>
    <name evidence="1" type="ORF">SAM23877_7358</name>
</gene>
<reference evidence="2" key="1">
    <citation type="journal article" date="2015" name="J. Biotechnol.">
        <title>Complete genome sequence of Streptomyces ambofaciens ATCC 23877, the spiramycin producer.</title>
        <authorList>
            <person name="Thibessard A."/>
            <person name="Haas D."/>
            <person name="Gerbaud C."/>
            <person name="Aigle B."/>
            <person name="Lautru S."/>
            <person name="Pernodet J.L."/>
            <person name="Leblond P."/>
        </authorList>
    </citation>
    <scope>NUCLEOTIDE SEQUENCE [LARGE SCALE GENOMIC DNA]</scope>
    <source>
        <strain evidence="2">ATCC 23877 / 3486 / DSM 40053 / JCM 4204 / NBRC 12836 / NRRL B-2516</strain>
    </source>
</reference>
<organism evidence="1 2">
    <name type="scientific">Streptomyces ambofaciens (strain ATCC 23877 / 3486 / DSM 40053 / JCM 4204 / NBRC 12836 / NRRL B-2516)</name>
    <dbReference type="NCBI Taxonomy" id="278992"/>
    <lineage>
        <taxon>Bacteria</taxon>
        <taxon>Bacillati</taxon>
        <taxon>Actinomycetota</taxon>
        <taxon>Actinomycetes</taxon>
        <taxon>Kitasatosporales</taxon>
        <taxon>Streptomycetaceae</taxon>
        <taxon>Streptomyces</taxon>
    </lineage>
</organism>
<accession>A0A0K2B541</accession>
<dbReference type="AlphaFoldDB" id="A0A0K2B541"/>
<name>A0A0K2B541_STRA7</name>
<proteinExistence type="predicted"/>
<dbReference type="KEGG" id="samb:SAM23877_7358"/>
<dbReference type="EMBL" id="CP012382">
    <property type="protein sequence ID" value="AKZ60399.1"/>
    <property type="molecule type" value="Genomic_DNA"/>
</dbReference>
<evidence type="ECO:0000313" key="1">
    <source>
        <dbReference type="EMBL" id="AKZ60399.1"/>
    </source>
</evidence>
<sequence length="164" mass="17584">MFGPGVSTIPSATTVTPSIALGSTTRIPHSPAHGLGEVVSDVVQKVAREEVDGEQWIGQPRIVAGPVISGEPGQAVGQGLSGSPQFLRHERRLLIPVVRNGLRRVNHWGPGFRTDRPARCNSCFSQDCIEPEVEQQAHVADVTAALQRRPGGYSHTSRAESRVP</sequence>
<evidence type="ECO:0000313" key="2">
    <source>
        <dbReference type="Proteomes" id="UP000061018"/>
    </source>
</evidence>